<dbReference type="GO" id="GO:0003677">
    <property type="term" value="F:DNA binding"/>
    <property type="evidence" value="ECO:0007669"/>
    <property type="project" value="UniProtKB-KW"/>
</dbReference>
<dbReference type="Gene3D" id="1.10.10.10">
    <property type="entry name" value="Winged helix-like DNA-binding domain superfamily/Winged helix DNA-binding domain"/>
    <property type="match status" value="2"/>
</dbReference>
<evidence type="ECO:0000256" key="1">
    <source>
        <dbReference type="ARBA" id="ARBA00023015"/>
    </source>
</evidence>
<dbReference type="InterPro" id="IPR036390">
    <property type="entry name" value="WH_DNA-bd_sf"/>
</dbReference>
<dbReference type="EMBL" id="BHYK01000001">
    <property type="protein sequence ID" value="GCD08612.1"/>
    <property type="molecule type" value="Genomic_DNA"/>
</dbReference>
<dbReference type="Proteomes" id="UP000287872">
    <property type="component" value="Unassembled WGS sequence"/>
</dbReference>
<dbReference type="PANTHER" id="PTHR42756:SF1">
    <property type="entry name" value="TRANSCRIPTIONAL REPRESSOR OF EMRAB OPERON"/>
    <property type="match status" value="1"/>
</dbReference>
<protein>
    <recommendedName>
        <fullName evidence="4">HTH marR-type domain-containing protein</fullName>
    </recommendedName>
</protein>
<feature type="domain" description="HTH marR-type" evidence="4">
    <location>
        <begin position="30"/>
        <end position="131"/>
    </location>
</feature>
<dbReference type="InterPro" id="IPR036388">
    <property type="entry name" value="WH-like_DNA-bd_sf"/>
</dbReference>
<name>A0A401UGK6_9CLOT</name>
<dbReference type="SUPFAM" id="SSF46785">
    <property type="entry name" value="Winged helix' DNA-binding domain"/>
    <property type="match status" value="2"/>
</dbReference>
<keyword evidence="6" id="KW-1185">Reference proteome</keyword>
<dbReference type="AlphaFoldDB" id="A0A401UGK6"/>
<evidence type="ECO:0000259" key="4">
    <source>
        <dbReference type="SMART" id="SM00347"/>
    </source>
</evidence>
<dbReference type="InterPro" id="IPR000835">
    <property type="entry name" value="HTH_MarR-typ"/>
</dbReference>
<evidence type="ECO:0000256" key="2">
    <source>
        <dbReference type="ARBA" id="ARBA00023125"/>
    </source>
</evidence>
<sequence length="336" mass="39591">MEQSEYLFNVHSLYNLARYAFLKIESNYGRMVEPSGITLPQLRVLWIIKVYPGTSLSNIARIGCWTSPTVSNMIKILMNKKLIFKEETINKKVYKFQLTEMGNWFIDINKQDKQKKFYLFDLIGIFSHSELDFIIDIFTKIIIKEKKEFIFDYIKKINEMNLKIDFKDFDINTVSIIKKTISIYNLLRTFILTVKSNHREPLKEFNVTYPQLRALWIIAAFPGINSSELSEISFWSPSTVHVIVKNLNNKEFIHKEKALIKNAHYLDISELGENLIIEDYTKNQKTLLIFEELKDINSKDMLKLNGLLSKMNNRLGNHKTEEYIKKTFDIIKNKAF</sequence>
<accession>A0A401UGK6</accession>
<gene>
    <name evidence="5" type="ORF">Ctaglu_02350</name>
</gene>
<organism evidence="5 6">
    <name type="scientific">Clostridium tagluense</name>
    <dbReference type="NCBI Taxonomy" id="360422"/>
    <lineage>
        <taxon>Bacteria</taxon>
        <taxon>Bacillati</taxon>
        <taxon>Bacillota</taxon>
        <taxon>Clostridia</taxon>
        <taxon>Eubacteriales</taxon>
        <taxon>Clostridiaceae</taxon>
        <taxon>Clostridium</taxon>
    </lineage>
</organism>
<proteinExistence type="predicted"/>
<evidence type="ECO:0000256" key="3">
    <source>
        <dbReference type="ARBA" id="ARBA00023163"/>
    </source>
</evidence>
<evidence type="ECO:0000313" key="6">
    <source>
        <dbReference type="Proteomes" id="UP000287872"/>
    </source>
</evidence>
<feature type="domain" description="HTH marR-type" evidence="4">
    <location>
        <begin position="200"/>
        <end position="301"/>
    </location>
</feature>
<keyword evidence="1" id="KW-0805">Transcription regulation</keyword>
<reference evidence="5 6" key="1">
    <citation type="submission" date="2018-11" db="EMBL/GenBank/DDBJ databases">
        <title>Genome sequencing and assembly of Clostridium tagluense strain A121.</title>
        <authorList>
            <person name="Murakami T."/>
            <person name="Segawa T."/>
            <person name="Shcherbakova V.A."/>
            <person name="Mori H."/>
            <person name="Yoshimura Y."/>
        </authorList>
    </citation>
    <scope>NUCLEOTIDE SEQUENCE [LARGE SCALE GENOMIC DNA]</scope>
    <source>
        <strain evidence="5 6">A121</strain>
    </source>
</reference>
<keyword evidence="3" id="KW-0804">Transcription</keyword>
<dbReference type="OrthoDB" id="1918839at2"/>
<keyword evidence="2" id="KW-0238">DNA-binding</keyword>
<dbReference type="PANTHER" id="PTHR42756">
    <property type="entry name" value="TRANSCRIPTIONAL REGULATOR, MARR"/>
    <property type="match status" value="1"/>
</dbReference>
<dbReference type="SMART" id="SM00347">
    <property type="entry name" value="HTH_MARR"/>
    <property type="match status" value="2"/>
</dbReference>
<comment type="caution">
    <text evidence="5">The sequence shown here is derived from an EMBL/GenBank/DDBJ whole genome shotgun (WGS) entry which is preliminary data.</text>
</comment>
<evidence type="ECO:0000313" key="5">
    <source>
        <dbReference type="EMBL" id="GCD08612.1"/>
    </source>
</evidence>
<dbReference type="RefSeq" id="WP_124997235.1">
    <property type="nucleotide sequence ID" value="NZ_BHYK01000001.1"/>
</dbReference>
<dbReference type="GO" id="GO:0003700">
    <property type="term" value="F:DNA-binding transcription factor activity"/>
    <property type="evidence" value="ECO:0007669"/>
    <property type="project" value="InterPro"/>
</dbReference>
<dbReference type="Pfam" id="PF01047">
    <property type="entry name" value="MarR"/>
    <property type="match status" value="2"/>
</dbReference>